<dbReference type="AlphaFoldDB" id="A0A382DRA4"/>
<proteinExistence type="predicted"/>
<accession>A0A382DRA4</accession>
<keyword evidence="1" id="KW-0812">Transmembrane</keyword>
<organism evidence="2">
    <name type="scientific">marine metagenome</name>
    <dbReference type="NCBI Taxonomy" id="408172"/>
    <lineage>
        <taxon>unclassified sequences</taxon>
        <taxon>metagenomes</taxon>
        <taxon>ecological metagenomes</taxon>
    </lineage>
</organism>
<keyword evidence="1" id="KW-1133">Transmembrane helix</keyword>
<name>A0A382DRA4_9ZZZZ</name>
<keyword evidence="1" id="KW-0472">Membrane</keyword>
<evidence type="ECO:0000313" key="2">
    <source>
        <dbReference type="EMBL" id="SVB40137.1"/>
    </source>
</evidence>
<evidence type="ECO:0000256" key="1">
    <source>
        <dbReference type="SAM" id="Phobius"/>
    </source>
</evidence>
<gene>
    <name evidence="2" type="ORF">METZ01_LOCUS192991</name>
</gene>
<protein>
    <submittedName>
        <fullName evidence="2">Uncharacterized protein</fullName>
    </submittedName>
</protein>
<reference evidence="2" key="1">
    <citation type="submission" date="2018-05" db="EMBL/GenBank/DDBJ databases">
        <authorList>
            <person name="Lanie J.A."/>
            <person name="Ng W.-L."/>
            <person name="Kazmierczak K.M."/>
            <person name="Andrzejewski T.M."/>
            <person name="Davidsen T.M."/>
            <person name="Wayne K.J."/>
            <person name="Tettelin H."/>
            <person name="Glass J.I."/>
            <person name="Rusch D."/>
            <person name="Podicherti R."/>
            <person name="Tsui H.-C.T."/>
            <person name="Winkler M.E."/>
        </authorList>
    </citation>
    <scope>NUCLEOTIDE SEQUENCE</scope>
</reference>
<dbReference type="EMBL" id="UINC01040367">
    <property type="protein sequence ID" value="SVB40137.1"/>
    <property type="molecule type" value="Genomic_DNA"/>
</dbReference>
<feature type="transmembrane region" description="Helical" evidence="1">
    <location>
        <begin position="182"/>
        <end position="200"/>
    </location>
</feature>
<sequence length="209" mass="22847">MVTGIEGLPTYIDPAGQNCQLYDPDGVPVDPAVNIESGQGTTFDDMDDLVDRIQHPTEDTETAEGVWSGVTTWWNSTVDAASAGWSSMSTMMNMVSGAYIFDIMENISISCHLDNRAYLTTATMTDGNGDTCATLSLTVPCANPTHQIMIETNNTTCLDEDPTSATYNTQIPCNYVWEELKMGVNVIFTFLLAITLFYWLTGRGHILSS</sequence>